<comment type="caution">
    <text evidence="1">The sequence shown here is derived from an EMBL/GenBank/DDBJ whole genome shotgun (WGS) entry which is preliminary data.</text>
</comment>
<evidence type="ECO:0000313" key="1">
    <source>
        <dbReference type="EMBL" id="OGC44071.1"/>
    </source>
</evidence>
<proteinExistence type="predicted"/>
<name>A0A1F4UGK7_9BACT</name>
<organism evidence="1 2">
    <name type="scientific">candidate division WS6 bacterium RIFOXYB1_FULL_33_14</name>
    <dbReference type="NCBI Taxonomy" id="1817896"/>
    <lineage>
        <taxon>Bacteria</taxon>
        <taxon>Candidatus Dojkabacteria</taxon>
    </lineage>
</organism>
<protein>
    <submittedName>
        <fullName evidence="1">Uncharacterized protein</fullName>
    </submittedName>
</protein>
<reference evidence="1 2" key="1">
    <citation type="journal article" date="2016" name="Nat. Commun.">
        <title>Thousands of microbial genomes shed light on interconnected biogeochemical processes in an aquifer system.</title>
        <authorList>
            <person name="Anantharaman K."/>
            <person name="Brown C.T."/>
            <person name="Hug L.A."/>
            <person name="Sharon I."/>
            <person name="Castelle C.J."/>
            <person name="Probst A.J."/>
            <person name="Thomas B.C."/>
            <person name="Singh A."/>
            <person name="Wilkins M.J."/>
            <person name="Karaoz U."/>
            <person name="Brodie E.L."/>
            <person name="Williams K.H."/>
            <person name="Hubbard S.S."/>
            <person name="Banfield J.F."/>
        </authorList>
    </citation>
    <scope>NUCLEOTIDE SEQUENCE [LARGE SCALE GENOMIC DNA]</scope>
</reference>
<sequence>MEKLDIDIFSGSKDLRDPFSYAVPLVEYYLRHGTMERFEMDNFQTINAIVSSSLLADWRIVARNNPQELRRYLDNVIQIIKQTEERGAKNILSVPIMRVCEKIQDIEETEEIREKIFEEVEELCNKDIELTRLSRFICSGGEYQDFDERLDM</sequence>
<dbReference type="EMBL" id="MEUN01000092">
    <property type="protein sequence ID" value="OGC44071.1"/>
    <property type="molecule type" value="Genomic_DNA"/>
</dbReference>
<gene>
    <name evidence="1" type="ORF">A2400_00845</name>
</gene>
<accession>A0A1F4UGK7</accession>
<dbReference type="AlphaFoldDB" id="A0A1F4UGK7"/>
<dbReference type="Proteomes" id="UP000177434">
    <property type="component" value="Unassembled WGS sequence"/>
</dbReference>
<evidence type="ECO:0000313" key="2">
    <source>
        <dbReference type="Proteomes" id="UP000177434"/>
    </source>
</evidence>